<dbReference type="InterPro" id="IPR013751">
    <property type="entry name" value="ACP_syn_III_N"/>
</dbReference>
<evidence type="ECO:0000256" key="1">
    <source>
        <dbReference type="ARBA" id="ARBA00022679"/>
    </source>
</evidence>
<dbReference type="CDD" id="cd00830">
    <property type="entry name" value="KAS_III"/>
    <property type="match status" value="1"/>
</dbReference>
<protein>
    <submittedName>
        <fullName evidence="5">Ketoacyl-ACP synthase III</fullName>
    </submittedName>
</protein>
<keyword evidence="1" id="KW-0808">Transferase</keyword>
<dbReference type="InterPro" id="IPR016039">
    <property type="entry name" value="Thiolase-like"/>
</dbReference>
<dbReference type="PANTHER" id="PTHR34069">
    <property type="entry name" value="3-OXOACYL-[ACYL-CARRIER-PROTEIN] SYNTHASE 3"/>
    <property type="match status" value="1"/>
</dbReference>
<keyword evidence="6" id="KW-1185">Reference proteome</keyword>
<keyword evidence="2" id="KW-0012">Acyltransferase</keyword>
<proteinExistence type="predicted"/>
<evidence type="ECO:0000259" key="3">
    <source>
        <dbReference type="Pfam" id="PF08541"/>
    </source>
</evidence>
<dbReference type="Gene3D" id="3.40.47.10">
    <property type="match status" value="2"/>
</dbReference>
<feature type="domain" description="Beta-ketoacyl-[acyl-carrier-protein] synthase III C-terminal" evidence="3">
    <location>
        <begin position="258"/>
        <end position="344"/>
    </location>
</feature>
<evidence type="ECO:0000313" key="6">
    <source>
        <dbReference type="Proteomes" id="UP000669179"/>
    </source>
</evidence>
<dbReference type="AlphaFoldDB" id="A0A939PD26"/>
<dbReference type="Pfam" id="PF08545">
    <property type="entry name" value="ACP_syn_III"/>
    <property type="match status" value="1"/>
</dbReference>
<evidence type="ECO:0000313" key="5">
    <source>
        <dbReference type="EMBL" id="MBO2450401.1"/>
    </source>
</evidence>
<comment type="caution">
    <text evidence="5">The sequence shown here is derived from an EMBL/GenBank/DDBJ whole genome shotgun (WGS) entry which is preliminary data.</text>
</comment>
<reference evidence="5" key="1">
    <citation type="submission" date="2021-03" db="EMBL/GenBank/DDBJ databases">
        <authorList>
            <person name="Kanchanasin P."/>
            <person name="Saeng-In P."/>
            <person name="Phongsopitanun W."/>
            <person name="Yuki M."/>
            <person name="Kudo T."/>
            <person name="Ohkuma M."/>
            <person name="Tanasupawat S."/>
        </authorList>
    </citation>
    <scope>NUCLEOTIDE SEQUENCE</scope>
    <source>
        <strain evidence="5">GKU 128</strain>
    </source>
</reference>
<dbReference type="Pfam" id="PF08541">
    <property type="entry name" value="ACP_syn_III_C"/>
    <property type="match status" value="1"/>
</dbReference>
<dbReference type="GO" id="GO:0006633">
    <property type="term" value="P:fatty acid biosynthetic process"/>
    <property type="evidence" value="ECO:0007669"/>
    <property type="project" value="InterPro"/>
</dbReference>
<name>A0A939PD26_9ACTN</name>
<dbReference type="Proteomes" id="UP000669179">
    <property type="component" value="Unassembled WGS sequence"/>
</dbReference>
<accession>A0A939PD26</accession>
<feature type="domain" description="Beta-ketoacyl-[acyl-carrier-protein] synthase III N-terminal" evidence="4">
    <location>
        <begin position="112"/>
        <end position="183"/>
    </location>
</feature>
<sequence>MRTRIAGVAAHLPERTRTSAEVEARVAAESGGYRPHPTIVERMTGIRARHVMRDDQQASDLAVEAARKLLADAGTAPEDLDLLIFGSASQDLIEPATAHIVAAKLGAACPVFDVKNACNSFLNAVQTADALIRTGQHRRVLVCGGETPSRAIRWSVRDRAQFVDAFAGYTLSDAGAAMLLEAVPGSGPCLGPGSGPDGDSGIFYRDFAAVSTAWDIGTLPGGGSMHPRDPEHSYFSGDGRRLKDAFLANGPEIFVRALENTGLGWDDFAVVAVHQVTMPYLEVLRSVLGIPADRLVVTLPEHGNVASATLPLQLATAIEEGRCGPGDRVAMVGLAGGVSLGVVFAEL</sequence>
<dbReference type="GO" id="GO:0044550">
    <property type="term" value="P:secondary metabolite biosynthetic process"/>
    <property type="evidence" value="ECO:0007669"/>
    <property type="project" value="TreeGrafter"/>
</dbReference>
<evidence type="ECO:0000256" key="2">
    <source>
        <dbReference type="ARBA" id="ARBA00023315"/>
    </source>
</evidence>
<dbReference type="SUPFAM" id="SSF53901">
    <property type="entry name" value="Thiolase-like"/>
    <property type="match status" value="1"/>
</dbReference>
<dbReference type="GO" id="GO:0004315">
    <property type="term" value="F:3-oxoacyl-[acyl-carrier-protein] synthase activity"/>
    <property type="evidence" value="ECO:0007669"/>
    <property type="project" value="InterPro"/>
</dbReference>
<dbReference type="InterPro" id="IPR013747">
    <property type="entry name" value="ACP_syn_III_C"/>
</dbReference>
<evidence type="ECO:0000259" key="4">
    <source>
        <dbReference type="Pfam" id="PF08545"/>
    </source>
</evidence>
<gene>
    <name evidence="5" type="ORF">J4573_25085</name>
</gene>
<dbReference type="EMBL" id="JAGEOJ010000010">
    <property type="protein sequence ID" value="MBO2450401.1"/>
    <property type="molecule type" value="Genomic_DNA"/>
</dbReference>
<dbReference type="PANTHER" id="PTHR34069:SF3">
    <property type="entry name" value="ACYL-COA:ACYL-COA ALKYLTRANSFERASE"/>
    <property type="match status" value="1"/>
</dbReference>
<organism evidence="5 6">
    <name type="scientific">Actinomadura barringtoniae</name>
    <dbReference type="NCBI Taxonomy" id="1427535"/>
    <lineage>
        <taxon>Bacteria</taxon>
        <taxon>Bacillati</taxon>
        <taxon>Actinomycetota</taxon>
        <taxon>Actinomycetes</taxon>
        <taxon>Streptosporangiales</taxon>
        <taxon>Thermomonosporaceae</taxon>
        <taxon>Actinomadura</taxon>
    </lineage>
</organism>